<dbReference type="InterPro" id="IPR045450">
    <property type="entry name" value="VMAP_C"/>
</dbReference>
<dbReference type="EMBL" id="QQWC01000002">
    <property type="protein sequence ID" value="REJ43457.1"/>
    <property type="molecule type" value="Genomic_DNA"/>
</dbReference>
<dbReference type="Pfam" id="PF20028">
    <property type="entry name" value="VMAP-C"/>
    <property type="match status" value="1"/>
</dbReference>
<protein>
    <submittedName>
        <fullName evidence="4">Caspase family protein</fullName>
    </submittedName>
</protein>
<dbReference type="InterPro" id="IPR029030">
    <property type="entry name" value="Caspase-like_dom_sf"/>
</dbReference>
<evidence type="ECO:0000259" key="1">
    <source>
        <dbReference type="Pfam" id="PF00656"/>
    </source>
</evidence>
<reference evidence="4 5" key="1">
    <citation type="submission" date="2017-10" db="EMBL/GenBank/DDBJ databases">
        <title>A large-scale comparative metagenomic study reveals the eutrophication-driven functional interactions in six Microcystis-epibionts communities.</title>
        <authorList>
            <person name="Li Q."/>
            <person name="Lin F."/>
        </authorList>
    </citation>
    <scope>NUCLEOTIDE SEQUENCE [LARGE SCALE GENOMIC DNA]</scope>
    <source>
        <strain evidence="4">TF09</strain>
    </source>
</reference>
<evidence type="ECO:0000259" key="2">
    <source>
        <dbReference type="Pfam" id="PF20018"/>
    </source>
</evidence>
<dbReference type="Pfam" id="PF20018">
    <property type="entry name" value="VMAP-M14"/>
    <property type="match status" value="1"/>
</dbReference>
<dbReference type="Proteomes" id="UP000256873">
    <property type="component" value="Unassembled WGS sequence"/>
</dbReference>
<dbReference type="GO" id="GO:0004197">
    <property type="term" value="F:cysteine-type endopeptidase activity"/>
    <property type="evidence" value="ECO:0007669"/>
    <property type="project" value="InterPro"/>
</dbReference>
<dbReference type="AlphaFoldDB" id="A0A3E0L830"/>
<dbReference type="Gene3D" id="3.40.50.1460">
    <property type="match status" value="1"/>
</dbReference>
<dbReference type="GO" id="GO:0006508">
    <property type="term" value="P:proteolysis"/>
    <property type="evidence" value="ECO:0007669"/>
    <property type="project" value="InterPro"/>
</dbReference>
<dbReference type="SUPFAM" id="SSF52129">
    <property type="entry name" value="Caspase-like"/>
    <property type="match status" value="1"/>
</dbReference>
<evidence type="ECO:0000259" key="3">
    <source>
        <dbReference type="Pfam" id="PF20028"/>
    </source>
</evidence>
<sequence length="619" mass="72107">MGNDMDEEIKYYLIACGTKDYNAFEQLPSVETDLELVNSLFTSGFGYERVLPSLHLNPTTNDLKKLFPNWLRDKERHGTKNILIFYYSGHGEYCPGDRHYLILKDTDIDNIDLTALPTQDLVRPIKNNQVTISQVLYIIDTCYSQSGAGDIIKFVSDAIKQYEAVRGANIAIHVMAACRAKDTAIEGVLSRSLQQALDDIKAIEFYSHSGYVDLGLLVHKMNQNVDSNQRVNYSALGIETHAIFFPTYPKADQKWENQRFNLIEKLFDILNINSDNSLFLINSFLLVYEDPKSSSISNIQELRGKLKDLSSKPVNKEICPLILFSEWCRLKLYKHQNLDIAENAENIDTWKGEAVRYRDGVQLDTIKKYARELWDKFNKNIELEGRIQIVISPAIDKHNNTGLQTEYFHVNTMFFVGINNKIKLWNIYKKEQGFMLEEMQDSFYQVIPEIFYYLPDQARLEIEFFLPFALLKHSLEDIKFRCGEGPSIGYEYPVFINSFDRYFDEDFREIRDEIEEIKRALWENNSDLDQKDYYIGTEPSIADLEDIVESLPIAVWSRNANQPMTDNDLKPSEWRNWPDNIKELRRNKRKIALFWDDLYPKPSPRPRPLNTRVVESNGQ</sequence>
<feature type="domain" description="Peptidase C14 caspase" evidence="1">
    <location>
        <begin position="16"/>
        <end position="225"/>
    </location>
</feature>
<dbReference type="InterPro" id="IPR011600">
    <property type="entry name" value="Pept_C14_caspase"/>
</dbReference>
<gene>
    <name evidence="4" type="ORF">DWQ54_11615</name>
</gene>
<evidence type="ECO:0000313" key="5">
    <source>
        <dbReference type="Proteomes" id="UP000256873"/>
    </source>
</evidence>
<name>A0A3E0L830_9CHRO</name>
<proteinExistence type="predicted"/>
<accession>A0A3E0L830</accession>
<feature type="domain" description="vWA-MoxR associated protein C-terminal" evidence="3">
    <location>
        <begin position="456"/>
        <end position="597"/>
    </location>
</feature>
<evidence type="ECO:0000313" key="4">
    <source>
        <dbReference type="EMBL" id="REJ43457.1"/>
    </source>
</evidence>
<comment type="caution">
    <text evidence="4">The sequence shown here is derived from an EMBL/GenBank/DDBJ whole genome shotgun (WGS) entry which is preliminary data.</text>
</comment>
<feature type="domain" description="vWA-MoxR associated protein middle region 14" evidence="2">
    <location>
        <begin position="257"/>
        <end position="382"/>
    </location>
</feature>
<dbReference type="Pfam" id="PF00656">
    <property type="entry name" value="Peptidase_C14"/>
    <property type="match status" value="1"/>
</dbReference>
<organism evidence="4 5">
    <name type="scientific">Microcystis flos-aquae TF09</name>
    <dbReference type="NCBI Taxonomy" id="2060473"/>
    <lineage>
        <taxon>Bacteria</taxon>
        <taxon>Bacillati</taxon>
        <taxon>Cyanobacteriota</taxon>
        <taxon>Cyanophyceae</taxon>
        <taxon>Oscillatoriophycideae</taxon>
        <taxon>Chroococcales</taxon>
        <taxon>Microcystaceae</taxon>
        <taxon>Microcystis</taxon>
    </lineage>
</organism>
<dbReference type="InterPro" id="IPR045456">
    <property type="entry name" value="VMAP-M14"/>
</dbReference>